<dbReference type="OrthoDB" id="10310981at2759"/>
<dbReference type="Proteomes" id="UP000237105">
    <property type="component" value="Unassembled WGS sequence"/>
</dbReference>
<evidence type="ECO:0000313" key="2">
    <source>
        <dbReference type="Proteomes" id="UP000237105"/>
    </source>
</evidence>
<dbReference type="AlphaFoldDB" id="A0A2P5C8F0"/>
<gene>
    <name evidence="1" type="ORF">PanWU01x14_174360</name>
</gene>
<sequence>KGENDDDFNSNELNFVYTIRKSCIGNMIVEASTSCNCSSCEAEDIDEVQESIILYWSKHSVSICHVKKSHKTFQYQLRKIQIEGIYTWLPATIYTSSSGGFQLGRHWGSSRTLVNR</sequence>
<feature type="non-terminal residue" evidence="1">
    <location>
        <position position="1"/>
    </location>
</feature>
<name>A0A2P5C8F0_PARAD</name>
<reference evidence="2" key="1">
    <citation type="submission" date="2016-06" db="EMBL/GenBank/DDBJ databases">
        <title>Parallel loss of symbiosis genes in relatives of nitrogen-fixing non-legume Parasponia.</title>
        <authorList>
            <person name="Van Velzen R."/>
            <person name="Holmer R."/>
            <person name="Bu F."/>
            <person name="Rutten L."/>
            <person name="Van Zeijl A."/>
            <person name="Liu W."/>
            <person name="Santuari L."/>
            <person name="Cao Q."/>
            <person name="Sharma T."/>
            <person name="Shen D."/>
            <person name="Roswanjaya Y."/>
            <person name="Wardhani T."/>
            <person name="Kalhor M.S."/>
            <person name="Jansen J."/>
            <person name="Van den Hoogen J."/>
            <person name="Gungor B."/>
            <person name="Hartog M."/>
            <person name="Hontelez J."/>
            <person name="Verver J."/>
            <person name="Yang W.-C."/>
            <person name="Schijlen E."/>
            <person name="Repin R."/>
            <person name="Schilthuizen M."/>
            <person name="Schranz E."/>
            <person name="Heidstra R."/>
            <person name="Miyata K."/>
            <person name="Fedorova E."/>
            <person name="Kohlen W."/>
            <person name="Bisseling T."/>
            <person name="Smit S."/>
            <person name="Geurts R."/>
        </authorList>
    </citation>
    <scope>NUCLEOTIDE SEQUENCE [LARGE SCALE GENOMIC DNA]</scope>
    <source>
        <strain evidence="2">cv. WU1-14</strain>
    </source>
</reference>
<keyword evidence="2" id="KW-1185">Reference proteome</keyword>
<accession>A0A2P5C8F0</accession>
<proteinExistence type="predicted"/>
<protein>
    <submittedName>
        <fullName evidence="1">Uncharacterized protein</fullName>
    </submittedName>
</protein>
<comment type="caution">
    <text evidence="1">The sequence shown here is derived from an EMBL/GenBank/DDBJ whole genome shotgun (WGS) entry which is preliminary data.</text>
</comment>
<dbReference type="EMBL" id="JXTB01000160">
    <property type="protein sequence ID" value="PON57319.1"/>
    <property type="molecule type" value="Genomic_DNA"/>
</dbReference>
<organism evidence="1 2">
    <name type="scientific">Parasponia andersonii</name>
    <name type="common">Sponia andersonii</name>
    <dbReference type="NCBI Taxonomy" id="3476"/>
    <lineage>
        <taxon>Eukaryota</taxon>
        <taxon>Viridiplantae</taxon>
        <taxon>Streptophyta</taxon>
        <taxon>Embryophyta</taxon>
        <taxon>Tracheophyta</taxon>
        <taxon>Spermatophyta</taxon>
        <taxon>Magnoliopsida</taxon>
        <taxon>eudicotyledons</taxon>
        <taxon>Gunneridae</taxon>
        <taxon>Pentapetalae</taxon>
        <taxon>rosids</taxon>
        <taxon>fabids</taxon>
        <taxon>Rosales</taxon>
        <taxon>Cannabaceae</taxon>
        <taxon>Parasponia</taxon>
    </lineage>
</organism>
<evidence type="ECO:0000313" key="1">
    <source>
        <dbReference type="EMBL" id="PON57319.1"/>
    </source>
</evidence>